<comment type="subcellular location">
    <subcellularLocation>
        <location evidence="1">Membrane</location>
        <topology evidence="1">Multi-pass membrane protein</topology>
    </subcellularLocation>
</comment>
<keyword evidence="6 9" id="KW-0675">Receptor</keyword>
<keyword evidence="4" id="KW-0297">G-protein coupled receptor</keyword>
<dbReference type="AlphaFoldDB" id="A0A137NWB1"/>
<dbReference type="PANTHER" id="PTHR24240">
    <property type="entry name" value="OPSIN"/>
    <property type="match status" value="1"/>
</dbReference>
<accession>A0A137NWB1</accession>
<feature type="transmembrane region" description="Helical" evidence="7">
    <location>
        <begin position="304"/>
        <end position="322"/>
    </location>
</feature>
<dbReference type="EMBL" id="KQ964672">
    <property type="protein sequence ID" value="KXN66978.1"/>
    <property type="molecule type" value="Genomic_DNA"/>
</dbReference>
<evidence type="ECO:0000256" key="3">
    <source>
        <dbReference type="ARBA" id="ARBA00022989"/>
    </source>
</evidence>
<evidence type="ECO:0000256" key="1">
    <source>
        <dbReference type="ARBA" id="ARBA00004141"/>
    </source>
</evidence>
<feature type="transmembrane region" description="Helical" evidence="7">
    <location>
        <begin position="61"/>
        <end position="83"/>
    </location>
</feature>
<dbReference type="GO" id="GO:0016020">
    <property type="term" value="C:membrane"/>
    <property type="evidence" value="ECO:0007669"/>
    <property type="project" value="UniProtKB-SubCell"/>
</dbReference>
<evidence type="ECO:0000256" key="7">
    <source>
        <dbReference type="SAM" id="Phobius"/>
    </source>
</evidence>
<keyword evidence="2 7" id="KW-0812">Transmembrane</keyword>
<keyword evidence="10" id="KW-1185">Reference proteome</keyword>
<feature type="transmembrane region" description="Helical" evidence="7">
    <location>
        <begin position="137"/>
        <end position="158"/>
    </location>
</feature>
<evidence type="ECO:0000256" key="4">
    <source>
        <dbReference type="ARBA" id="ARBA00023040"/>
    </source>
</evidence>
<protein>
    <submittedName>
        <fullName evidence="9">Family A G protein-coupled receptor-like protein</fullName>
    </submittedName>
</protein>
<gene>
    <name evidence="9" type="ORF">CONCODRAFT_11064</name>
</gene>
<evidence type="ECO:0000256" key="6">
    <source>
        <dbReference type="ARBA" id="ARBA00023170"/>
    </source>
</evidence>
<evidence type="ECO:0000256" key="2">
    <source>
        <dbReference type="ARBA" id="ARBA00022692"/>
    </source>
</evidence>
<dbReference type="Pfam" id="PF00001">
    <property type="entry name" value="7tm_1"/>
    <property type="match status" value="1"/>
</dbReference>
<keyword evidence="4" id="KW-0807">Transducer</keyword>
<dbReference type="PROSITE" id="PS50262">
    <property type="entry name" value="G_PROTEIN_RECEP_F1_2"/>
    <property type="match status" value="1"/>
</dbReference>
<evidence type="ECO:0000259" key="8">
    <source>
        <dbReference type="PROSITE" id="PS50262"/>
    </source>
</evidence>
<feature type="domain" description="G-protein coupled receptors family 1 profile" evidence="8">
    <location>
        <begin position="41"/>
        <end position="355"/>
    </location>
</feature>
<dbReference type="OrthoDB" id="5756261at2759"/>
<feature type="transmembrane region" description="Helical" evidence="7">
    <location>
        <begin position="103"/>
        <end position="125"/>
    </location>
</feature>
<dbReference type="SUPFAM" id="SSF81321">
    <property type="entry name" value="Family A G protein-coupled receptor-like"/>
    <property type="match status" value="1"/>
</dbReference>
<feature type="transmembrane region" description="Helical" evidence="7">
    <location>
        <begin position="190"/>
        <end position="213"/>
    </location>
</feature>
<proteinExistence type="predicted"/>
<dbReference type="Gene3D" id="1.20.1070.10">
    <property type="entry name" value="Rhodopsin 7-helix transmembrane proteins"/>
    <property type="match status" value="1"/>
</dbReference>
<dbReference type="InterPro" id="IPR050125">
    <property type="entry name" value="GPCR_opsins"/>
</dbReference>
<evidence type="ECO:0000313" key="9">
    <source>
        <dbReference type="EMBL" id="KXN66978.1"/>
    </source>
</evidence>
<keyword evidence="5 7" id="KW-0472">Membrane</keyword>
<feature type="transmembrane region" description="Helical" evidence="7">
    <location>
        <begin position="342"/>
        <end position="360"/>
    </location>
</feature>
<dbReference type="InterPro" id="IPR017452">
    <property type="entry name" value="GPCR_Rhodpsn_7TM"/>
</dbReference>
<dbReference type="InterPro" id="IPR000276">
    <property type="entry name" value="GPCR_Rhodpsn"/>
</dbReference>
<keyword evidence="3 7" id="KW-1133">Transmembrane helix</keyword>
<dbReference type="GO" id="GO:0004930">
    <property type="term" value="F:G protein-coupled receptor activity"/>
    <property type="evidence" value="ECO:0007669"/>
    <property type="project" value="UniProtKB-KW"/>
</dbReference>
<organism evidence="9 10">
    <name type="scientific">Conidiobolus coronatus (strain ATCC 28846 / CBS 209.66 / NRRL 28638)</name>
    <name type="common">Delacroixia coronata</name>
    <dbReference type="NCBI Taxonomy" id="796925"/>
    <lineage>
        <taxon>Eukaryota</taxon>
        <taxon>Fungi</taxon>
        <taxon>Fungi incertae sedis</taxon>
        <taxon>Zoopagomycota</taxon>
        <taxon>Entomophthoromycotina</taxon>
        <taxon>Entomophthoromycetes</taxon>
        <taxon>Entomophthorales</taxon>
        <taxon>Ancylistaceae</taxon>
        <taxon>Conidiobolus</taxon>
    </lineage>
</organism>
<dbReference type="Proteomes" id="UP000070444">
    <property type="component" value="Unassembled WGS sequence"/>
</dbReference>
<evidence type="ECO:0000256" key="5">
    <source>
        <dbReference type="ARBA" id="ARBA00023136"/>
    </source>
</evidence>
<name>A0A137NWB1_CONC2</name>
<evidence type="ECO:0000313" key="10">
    <source>
        <dbReference type="Proteomes" id="UP000070444"/>
    </source>
</evidence>
<feature type="transmembrane region" description="Helical" evidence="7">
    <location>
        <begin position="20"/>
        <end position="49"/>
    </location>
</feature>
<sequence length="379" mass="43689">MNSTSIPGITGNGNRYSETLGSFVLTLDILEVILGIAAILINCLTIYILTAKLKLKQSDTILSFIVSIFDILYSSFSIINYSILWITNHSAILVTIYSQFNGYLFFCVAACMIDSVMLLSLIRFLAICKQVQLSNKFCVMLILGLVTFNFIFGLIPLIQNQFKVQPSLKYSSVEFNLENNWSVNCYYCFLWIKLAINMVVIMGCYFYISIFYYNYLKNYTKEEVEESEKLPKFNRGDLGGVEFDTGSTKLELGKDSNRQKKEERRMVREVSNHIIDNSATQTGQSNFQNNYTIDNLIRSTLSKLYIMLIIYMLESIPVFLIQTIFKLSNIPISSALDSVGSFLVHLIPITNPCFVLFFHFETYQELRFFIYINYYKLFN</sequence>
<reference evidence="9 10" key="1">
    <citation type="journal article" date="2015" name="Genome Biol. Evol.">
        <title>Phylogenomic analyses indicate that early fungi evolved digesting cell walls of algal ancestors of land plants.</title>
        <authorList>
            <person name="Chang Y."/>
            <person name="Wang S."/>
            <person name="Sekimoto S."/>
            <person name="Aerts A.L."/>
            <person name="Choi C."/>
            <person name="Clum A."/>
            <person name="LaButti K.M."/>
            <person name="Lindquist E.A."/>
            <person name="Yee Ngan C."/>
            <person name="Ohm R.A."/>
            <person name="Salamov A.A."/>
            <person name="Grigoriev I.V."/>
            <person name="Spatafora J.W."/>
            <person name="Berbee M.L."/>
        </authorList>
    </citation>
    <scope>NUCLEOTIDE SEQUENCE [LARGE SCALE GENOMIC DNA]</scope>
    <source>
        <strain evidence="9 10">NRRL 28638</strain>
    </source>
</reference>